<evidence type="ECO:0000313" key="1">
    <source>
        <dbReference type="EMBL" id="ALV07864.1"/>
    </source>
</evidence>
<evidence type="ECO:0000313" key="2">
    <source>
        <dbReference type="Proteomes" id="UP000060699"/>
    </source>
</evidence>
<dbReference type="Proteomes" id="UP000060699">
    <property type="component" value="Chromosome"/>
</dbReference>
<accession>A0A0U3CGP5</accession>
<gene>
    <name evidence="1" type="ORF">RD2015_3407</name>
</gene>
<reference evidence="1 2" key="1">
    <citation type="submission" date="2015-12" db="EMBL/GenBank/DDBJ databases">
        <title>Complete genome of Roseateles depolymerans KCTC 42856.</title>
        <authorList>
            <person name="Kim K.M."/>
        </authorList>
    </citation>
    <scope>NUCLEOTIDE SEQUENCE [LARGE SCALE GENOMIC DNA]</scope>
    <source>
        <strain evidence="1 2">KCTC 42856</strain>
    </source>
</reference>
<name>A0A0U3CGP5_9BURK</name>
<proteinExistence type="predicted"/>
<dbReference type="KEGG" id="rdp:RD2015_3407"/>
<organism evidence="1 2">
    <name type="scientific">Roseateles depolymerans</name>
    <dbReference type="NCBI Taxonomy" id="76731"/>
    <lineage>
        <taxon>Bacteria</taxon>
        <taxon>Pseudomonadati</taxon>
        <taxon>Pseudomonadota</taxon>
        <taxon>Betaproteobacteria</taxon>
        <taxon>Burkholderiales</taxon>
        <taxon>Sphaerotilaceae</taxon>
        <taxon>Roseateles</taxon>
    </lineage>
</organism>
<keyword evidence="2" id="KW-1185">Reference proteome</keyword>
<dbReference type="AlphaFoldDB" id="A0A0U3CGP5"/>
<dbReference type="EMBL" id="CP013729">
    <property type="protein sequence ID" value="ALV07864.1"/>
    <property type="molecule type" value="Genomic_DNA"/>
</dbReference>
<protein>
    <submittedName>
        <fullName evidence="1">Uncharacterized protein</fullName>
    </submittedName>
</protein>
<sequence length="267" mass="29781">MSARESAFGVLAECERRFPELQVAGNQLRTSWLERNKDATDKLALLAEKLKARIASKYPEVDVNALLRQTDQAAQKATAELVAKITTGTLEGAPATQQLNTCKWVFTGMQQGKMDILNLQTTAKRVLQEDEISDFLQSYKGLTYEDGGDKFRASGTWIGIAFPLNETVITADAAERKMHITSKTLVAINDKIPPFMSESDETLAIESWDADAIRTEVQRAGKSQRYFQYVINRRTKEINKVFTGESPKTHVLGDVSQKINEVKAGFD</sequence>